<feature type="region of interest" description="Disordered" evidence="1">
    <location>
        <begin position="16"/>
        <end position="55"/>
    </location>
</feature>
<organism evidence="2 3">
    <name type="scientific">Trema orientale</name>
    <name type="common">Charcoal tree</name>
    <name type="synonym">Celtis orientalis</name>
    <dbReference type="NCBI Taxonomy" id="63057"/>
    <lineage>
        <taxon>Eukaryota</taxon>
        <taxon>Viridiplantae</taxon>
        <taxon>Streptophyta</taxon>
        <taxon>Embryophyta</taxon>
        <taxon>Tracheophyta</taxon>
        <taxon>Spermatophyta</taxon>
        <taxon>Magnoliopsida</taxon>
        <taxon>eudicotyledons</taxon>
        <taxon>Gunneridae</taxon>
        <taxon>Pentapetalae</taxon>
        <taxon>rosids</taxon>
        <taxon>fabids</taxon>
        <taxon>Rosales</taxon>
        <taxon>Cannabaceae</taxon>
        <taxon>Trema</taxon>
    </lineage>
</organism>
<gene>
    <name evidence="2" type="ORF">TorRG33x02_353960</name>
</gene>
<comment type="caution">
    <text evidence="2">The sequence shown here is derived from an EMBL/GenBank/DDBJ whole genome shotgun (WGS) entry which is preliminary data.</text>
</comment>
<evidence type="ECO:0000313" key="3">
    <source>
        <dbReference type="Proteomes" id="UP000237000"/>
    </source>
</evidence>
<sequence length="106" mass="12346">MKSFCSYAATFSSSSLRARRRKGQKDGQERQAHWPERVREKSTREREGEREESRGWGVRVSILDREIKSVLENKRGLLEKKKGSLQTAGREEEKGFIILYLSSSFH</sequence>
<protein>
    <submittedName>
        <fullName evidence="2">Uncharacterized protein</fullName>
    </submittedName>
</protein>
<dbReference type="InParanoid" id="A0A2P5AC29"/>
<dbReference type="Proteomes" id="UP000237000">
    <property type="component" value="Unassembled WGS sequence"/>
</dbReference>
<evidence type="ECO:0000256" key="1">
    <source>
        <dbReference type="SAM" id="MobiDB-lite"/>
    </source>
</evidence>
<proteinExistence type="predicted"/>
<name>A0A2P5AC29_TREOI</name>
<feature type="compositionally biased region" description="Basic and acidic residues" evidence="1">
    <location>
        <begin position="24"/>
        <end position="54"/>
    </location>
</feature>
<reference evidence="3" key="1">
    <citation type="submission" date="2016-06" db="EMBL/GenBank/DDBJ databases">
        <title>Parallel loss of symbiosis genes in relatives of nitrogen-fixing non-legume Parasponia.</title>
        <authorList>
            <person name="Van Velzen R."/>
            <person name="Holmer R."/>
            <person name="Bu F."/>
            <person name="Rutten L."/>
            <person name="Van Zeijl A."/>
            <person name="Liu W."/>
            <person name="Santuari L."/>
            <person name="Cao Q."/>
            <person name="Sharma T."/>
            <person name="Shen D."/>
            <person name="Roswanjaya Y."/>
            <person name="Wardhani T."/>
            <person name="Kalhor M.S."/>
            <person name="Jansen J."/>
            <person name="Van den Hoogen J."/>
            <person name="Gungor B."/>
            <person name="Hartog M."/>
            <person name="Hontelez J."/>
            <person name="Verver J."/>
            <person name="Yang W.-C."/>
            <person name="Schijlen E."/>
            <person name="Repin R."/>
            <person name="Schilthuizen M."/>
            <person name="Schranz E."/>
            <person name="Heidstra R."/>
            <person name="Miyata K."/>
            <person name="Fedorova E."/>
            <person name="Kohlen W."/>
            <person name="Bisseling T."/>
            <person name="Smit S."/>
            <person name="Geurts R."/>
        </authorList>
    </citation>
    <scope>NUCLEOTIDE SEQUENCE [LARGE SCALE GENOMIC DNA]</scope>
    <source>
        <strain evidence="3">cv. RG33-2</strain>
    </source>
</reference>
<accession>A0A2P5AC29</accession>
<dbReference type="EMBL" id="JXTC01000963">
    <property type="protein sequence ID" value="PON34064.1"/>
    <property type="molecule type" value="Genomic_DNA"/>
</dbReference>
<keyword evidence="3" id="KW-1185">Reference proteome</keyword>
<dbReference type="AlphaFoldDB" id="A0A2P5AC29"/>
<evidence type="ECO:0000313" key="2">
    <source>
        <dbReference type="EMBL" id="PON34064.1"/>
    </source>
</evidence>